<reference evidence="13" key="1">
    <citation type="submission" date="2025-08" db="UniProtKB">
        <authorList>
            <consortium name="RefSeq"/>
        </authorList>
    </citation>
    <scope>IDENTIFICATION</scope>
    <source>
        <tissue evidence="13">Seedling</tissue>
    </source>
</reference>
<organism evidence="12 13">
    <name type="scientific">Ziziphus jujuba</name>
    <name type="common">Chinese jujube</name>
    <name type="synonym">Ziziphus sativa</name>
    <dbReference type="NCBI Taxonomy" id="326968"/>
    <lineage>
        <taxon>Eukaryota</taxon>
        <taxon>Viridiplantae</taxon>
        <taxon>Streptophyta</taxon>
        <taxon>Embryophyta</taxon>
        <taxon>Tracheophyta</taxon>
        <taxon>Spermatophyta</taxon>
        <taxon>Magnoliopsida</taxon>
        <taxon>eudicotyledons</taxon>
        <taxon>Gunneridae</taxon>
        <taxon>Pentapetalae</taxon>
        <taxon>rosids</taxon>
        <taxon>fabids</taxon>
        <taxon>Rosales</taxon>
        <taxon>Rhamnaceae</taxon>
        <taxon>Paliureae</taxon>
        <taxon>Ziziphus</taxon>
    </lineage>
</organism>
<evidence type="ECO:0000256" key="2">
    <source>
        <dbReference type="ARBA" id="ARBA00022553"/>
    </source>
</evidence>
<evidence type="ECO:0000313" key="13">
    <source>
        <dbReference type="RefSeq" id="XP_015870139.1"/>
    </source>
</evidence>
<dbReference type="GO" id="GO:0034605">
    <property type="term" value="P:cellular response to heat"/>
    <property type="evidence" value="ECO:0007669"/>
    <property type="project" value="TreeGrafter"/>
</dbReference>
<keyword evidence="6" id="KW-0804">Transcription</keyword>
<keyword evidence="5" id="KW-0238">DNA-binding</keyword>
<keyword evidence="4" id="KW-0346">Stress response</keyword>
<evidence type="ECO:0000256" key="6">
    <source>
        <dbReference type="ARBA" id="ARBA00023163"/>
    </source>
</evidence>
<dbReference type="Pfam" id="PF00447">
    <property type="entry name" value="HSF_DNA-bind"/>
    <property type="match status" value="1"/>
</dbReference>
<dbReference type="GO" id="GO:0003700">
    <property type="term" value="F:DNA-binding transcription factor activity"/>
    <property type="evidence" value="ECO:0007669"/>
    <property type="project" value="InterPro"/>
</dbReference>
<feature type="coiled-coil region" evidence="9">
    <location>
        <begin position="125"/>
        <end position="159"/>
    </location>
</feature>
<dbReference type="InterPro" id="IPR000232">
    <property type="entry name" value="HSF_DNA-bd"/>
</dbReference>
<dbReference type="InterPro" id="IPR036390">
    <property type="entry name" value="WH_DNA-bd_sf"/>
</dbReference>
<feature type="domain" description="HSF-type DNA-binding" evidence="11">
    <location>
        <begin position="57"/>
        <end position="81"/>
    </location>
</feature>
<name>A0A6P3Z539_ZIZJJ</name>
<dbReference type="SMART" id="SM00415">
    <property type="entry name" value="HSF"/>
    <property type="match status" value="1"/>
</dbReference>
<evidence type="ECO:0000256" key="4">
    <source>
        <dbReference type="ARBA" id="ARBA00023016"/>
    </source>
</evidence>
<comment type="similarity">
    <text evidence="8">Belongs to the HSF family. Class A subfamily.</text>
</comment>
<feature type="compositionally biased region" description="Basic and acidic residues" evidence="10">
    <location>
        <begin position="275"/>
        <end position="287"/>
    </location>
</feature>
<evidence type="ECO:0000256" key="3">
    <source>
        <dbReference type="ARBA" id="ARBA00023015"/>
    </source>
</evidence>
<keyword evidence="3" id="KW-0805">Transcription regulation</keyword>
<accession>A0A6P3Z539</accession>
<dbReference type="KEGG" id="zju:107407375"/>
<dbReference type="FunFam" id="1.10.10.10:FF:000057">
    <property type="entry name" value="Heat shock transcription factor 1"/>
    <property type="match status" value="1"/>
</dbReference>
<dbReference type="RefSeq" id="XP_015870139.1">
    <property type="nucleotide sequence ID" value="XM_016014653.4"/>
</dbReference>
<dbReference type="GO" id="GO:0005634">
    <property type="term" value="C:nucleus"/>
    <property type="evidence" value="ECO:0007669"/>
    <property type="project" value="UniProtKB-SubCell"/>
</dbReference>
<keyword evidence="7" id="KW-0539">Nucleus</keyword>
<dbReference type="Gene3D" id="1.10.10.10">
    <property type="entry name" value="Winged helix-like DNA-binding domain superfamily/Winged helix DNA-binding domain"/>
    <property type="match status" value="1"/>
</dbReference>
<feature type="region of interest" description="Disordered" evidence="10">
    <location>
        <begin position="319"/>
        <end position="344"/>
    </location>
</feature>
<keyword evidence="9" id="KW-0175">Coiled coil</keyword>
<keyword evidence="2" id="KW-0597">Phosphoprotein</keyword>
<feature type="compositionally biased region" description="Polar residues" evidence="10">
    <location>
        <begin position="319"/>
        <end position="338"/>
    </location>
</feature>
<sequence>MDGAQAAGSGSSGGPAPFLLKTYDMVDDSSTDEIVSWSSVKTSFVVWNPPEFARLLLPTFFKHNNFSSFIRQLNTYGFRKIDPERWEFANEDFIKDQKHLLKNIHRRKPIHSHSHPPGTLVDPERAALDDEIEKLSREKAALESNVSSFQQQRSAAKLQLGDMLQRVSEMERRQESLLNFLEKAVQNPIFVERLARKIEAMDFTAYNKKRRLPEVDHPQPVLENNFVDNHISSRAEFGNIFHQDFSSKLRLELSPAVSDINLVSHSTQSSNEDGESPHRKVSEGEFRGAQRTEGLFFPAEALELSDTGTSFAFKMDSSLSRKSSTNGRPGLQLSQPNLPANEEGEGRISCHLNLTLASTPLQFNNSPYSARMPQQGHETSEPQELNKNMHEEEKLLSSSQEAAKTNQEPVAAPVKVNDVFWEQFLTERPGCSENEEASSNYRANSYDEQDDRKLGHGISRNVKNVEQLSL</sequence>
<feature type="region of interest" description="Disordered" evidence="10">
    <location>
        <begin position="428"/>
        <end position="458"/>
    </location>
</feature>
<protein>
    <submittedName>
        <fullName evidence="13">Heat stress transcription factor A-5</fullName>
    </submittedName>
</protein>
<dbReference type="GeneID" id="107407375"/>
<dbReference type="GO" id="GO:0006357">
    <property type="term" value="P:regulation of transcription by RNA polymerase II"/>
    <property type="evidence" value="ECO:0007669"/>
    <property type="project" value="TreeGrafter"/>
</dbReference>
<feature type="region of interest" description="Disordered" evidence="10">
    <location>
        <begin position="391"/>
        <end position="410"/>
    </location>
</feature>
<gene>
    <name evidence="13" type="primary">LOC107407375</name>
</gene>
<dbReference type="SUPFAM" id="SSF46785">
    <property type="entry name" value="Winged helix' DNA-binding domain"/>
    <property type="match status" value="1"/>
</dbReference>
<feature type="region of interest" description="Disordered" evidence="10">
    <location>
        <begin position="264"/>
        <end position="287"/>
    </location>
</feature>
<feature type="compositionally biased region" description="Polar residues" evidence="10">
    <location>
        <begin position="396"/>
        <end position="408"/>
    </location>
</feature>
<evidence type="ECO:0000256" key="8">
    <source>
        <dbReference type="ARBA" id="ARBA00061350"/>
    </source>
</evidence>
<evidence type="ECO:0000256" key="9">
    <source>
        <dbReference type="SAM" id="Coils"/>
    </source>
</evidence>
<dbReference type="PROSITE" id="PS00434">
    <property type="entry name" value="HSF_DOMAIN"/>
    <property type="match status" value="1"/>
</dbReference>
<dbReference type="Proteomes" id="UP001652623">
    <property type="component" value="Chromosome 3"/>
</dbReference>
<dbReference type="PRINTS" id="PR00056">
    <property type="entry name" value="HSFDOMAIN"/>
</dbReference>
<dbReference type="PANTHER" id="PTHR10015">
    <property type="entry name" value="HEAT SHOCK TRANSCRIPTION FACTOR"/>
    <property type="match status" value="1"/>
</dbReference>
<comment type="subcellular location">
    <subcellularLocation>
        <location evidence="1">Nucleus</location>
    </subcellularLocation>
</comment>
<dbReference type="GO" id="GO:0000978">
    <property type="term" value="F:RNA polymerase II cis-regulatory region sequence-specific DNA binding"/>
    <property type="evidence" value="ECO:0007669"/>
    <property type="project" value="TreeGrafter"/>
</dbReference>
<dbReference type="InterPro" id="IPR036388">
    <property type="entry name" value="WH-like_DNA-bd_sf"/>
</dbReference>
<evidence type="ECO:0000256" key="10">
    <source>
        <dbReference type="SAM" id="MobiDB-lite"/>
    </source>
</evidence>
<evidence type="ECO:0000256" key="5">
    <source>
        <dbReference type="ARBA" id="ARBA00023125"/>
    </source>
</evidence>
<evidence type="ECO:0000256" key="7">
    <source>
        <dbReference type="ARBA" id="ARBA00023242"/>
    </source>
</evidence>
<dbReference type="SMR" id="A0A6P3Z539"/>
<keyword evidence="12" id="KW-1185">Reference proteome</keyword>
<evidence type="ECO:0000313" key="12">
    <source>
        <dbReference type="Proteomes" id="UP001652623"/>
    </source>
</evidence>
<dbReference type="PANTHER" id="PTHR10015:SF377">
    <property type="entry name" value="HEAT STRESS TRANSCRIPTION FACTOR A-5"/>
    <property type="match status" value="1"/>
</dbReference>
<dbReference type="AlphaFoldDB" id="A0A6P3Z539"/>
<evidence type="ECO:0000259" key="11">
    <source>
        <dbReference type="PROSITE" id="PS00434"/>
    </source>
</evidence>
<evidence type="ECO:0000256" key="1">
    <source>
        <dbReference type="ARBA" id="ARBA00004123"/>
    </source>
</evidence>
<proteinExistence type="inferred from homology"/>